<sequence length="195" mass="20602">MTNLGRPAAHAASDPGPPETHQRAPETVRYLVWSWWLIVAGEILHQVLSVAIVVADPSALRAAAKETLAGAQAAEGAEVSQAMLDLAVYASAGFSALVGIVIQGILLWCTMMVAKRHRWSAGSRRMLLFFSIYLVIRALAVFGLGAGASAAPLWLIGVDGALQVVTGVAAGVALAFVARKETVAWTDRPIDDGYR</sequence>
<feature type="transmembrane region" description="Helical" evidence="2">
    <location>
        <begin position="30"/>
        <end position="55"/>
    </location>
</feature>
<feature type="transmembrane region" description="Helical" evidence="2">
    <location>
        <begin position="86"/>
        <end position="114"/>
    </location>
</feature>
<evidence type="ECO:0000256" key="2">
    <source>
        <dbReference type="SAM" id="Phobius"/>
    </source>
</evidence>
<dbReference type="RefSeq" id="WP_038604316.1">
    <property type="nucleotide sequence ID" value="NZ_CP008944.1"/>
</dbReference>
<evidence type="ECO:0000256" key="1">
    <source>
        <dbReference type="SAM" id="MobiDB-lite"/>
    </source>
</evidence>
<accession>A0ABN4DFB7</accession>
<name>A0ABN4DFB7_9CORY</name>
<proteinExistence type="predicted"/>
<reference evidence="3 4" key="1">
    <citation type="submission" date="2014-07" db="EMBL/GenBank/DDBJ databases">
        <title>Complete genome sequence of Corynebacterium atypicum DSM 44849: identifiction of the mycolic acid biosynthesis genes.</title>
        <authorList>
            <person name="Tippelt A."/>
            <person name="Mollmann S."/>
            <person name="Albersmeier A."/>
            <person name="Jaenicke S."/>
            <person name="Ruckert C."/>
            <person name="Tauch A."/>
        </authorList>
    </citation>
    <scope>NUCLEOTIDE SEQUENCE [LARGE SCALE GENOMIC DNA]</scope>
    <source>
        <strain evidence="3 4">R2070</strain>
    </source>
</reference>
<evidence type="ECO:0008006" key="5">
    <source>
        <dbReference type="Google" id="ProtNLM"/>
    </source>
</evidence>
<evidence type="ECO:0000313" key="3">
    <source>
        <dbReference type="EMBL" id="AIG63597.1"/>
    </source>
</evidence>
<organism evidence="3 4">
    <name type="scientific">Corynebacterium atypicum</name>
    <dbReference type="NCBI Taxonomy" id="191610"/>
    <lineage>
        <taxon>Bacteria</taxon>
        <taxon>Bacillati</taxon>
        <taxon>Actinomycetota</taxon>
        <taxon>Actinomycetes</taxon>
        <taxon>Mycobacteriales</taxon>
        <taxon>Corynebacteriaceae</taxon>
        <taxon>Corynebacterium</taxon>
    </lineage>
</organism>
<feature type="transmembrane region" description="Helical" evidence="2">
    <location>
        <begin position="126"/>
        <end position="147"/>
    </location>
</feature>
<feature type="region of interest" description="Disordered" evidence="1">
    <location>
        <begin position="1"/>
        <end position="22"/>
    </location>
</feature>
<evidence type="ECO:0000313" key="4">
    <source>
        <dbReference type="Proteomes" id="UP000028504"/>
    </source>
</evidence>
<keyword evidence="2" id="KW-1133">Transmembrane helix</keyword>
<dbReference type="Proteomes" id="UP000028504">
    <property type="component" value="Chromosome"/>
</dbReference>
<gene>
    <name evidence="3" type="ORF">CATYP_01655</name>
</gene>
<keyword evidence="4" id="KW-1185">Reference proteome</keyword>
<keyword evidence="2" id="KW-0472">Membrane</keyword>
<feature type="transmembrane region" description="Helical" evidence="2">
    <location>
        <begin position="153"/>
        <end position="178"/>
    </location>
</feature>
<keyword evidence="2" id="KW-0812">Transmembrane</keyword>
<dbReference type="EMBL" id="CP008944">
    <property type="protein sequence ID" value="AIG63597.1"/>
    <property type="molecule type" value="Genomic_DNA"/>
</dbReference>
<protein>
    <recommendedName>
        <fullName evidence="5">DUF2569 family protein</fullName>
    </recommendedName>
</protein>